<evidence type="ECO:0000313" key="1">
    <source>
        <dbReference type="EMBL" id="PKA50282.1"/>
    </source>
</evidence>
<evidence type="ECO:0000313" key="2">
    <source>
        <dbReference type="Proteomes" id="UP000236161"/>
    </source>
</evidence>
<dbReference type="PANTHER" id="PTHR31296:SF1">
    <property type="entry name" value="MITOCHONDRIAL PROTEIN C2ORF69"/>
    <property type="match status" value="1"/>
</dbReference>
<dbReference type="PANTHER" id="PTHR31296">
    <property type="entry name" value="UPF0565 PROTEIN C2ORF69"/>
    <property type="match status" value="1"/>
</dbReference>
<name>A0A2I0A402_9ASPA</name>
<accession>A0A2I0A402</accession>
<dbReference type="Proteomes" id="UP000236161">
    <property type="component" value="Unassembled WGS sequence"/>
</dbReference>
<organism evidence="1 2">
    <name type="scientific">Apostasia shenzhenica</name>
    <dbReference type="NCBI Taxonomy" id="1088818"/>
    <lineage>
        <taxon>Eukaryota</taxon>
        <taxon>Viridiplantae</taxon>
        <taxon>Streptophyta</taxon>
        <taxon>Embryophyta</taxon>
        <taxon>Tracheophyta</taxon>
        <taxon>Spermatophyta</taxon>
        <taxon>Magnoliopsida</taxon>
        <taxon>Liliopsida</taxon>
        <taxon>Asparagales</taxon>
        <taxon>Orchidaceae</taxon>
        <taxon>Apostasioideae</taxon>
        <taxon>Apostasia</taxon>
    </lineage>
</organism>
<protein>
    <submittedName>
        <fullName evidence="1">Uncharacterized protein</fullName>
    </submittedName>
</protein>
<dbReference type="InterPro" id="IPR018881">
    <property type="entry name" value="C2orf69_mit"/>
</dbReference>
<reference evidence="1 2" key="1">
    <citation type="journal article" date="2017" name="Nature">
        <title>The Apostasia genome and the evolution of orchids.</title>
        <authorList>
            <person name="Zhang G.Q."/>
            <person name="Liu K.W."/>
            <person name="Li Z."/>
            <person name="Lohaus R."/>
            <person name="Hsiao Y.Y."/>
            <person name="Niu S.C."/>
            <person name="Wang J.Y."/>
            <person name="Lin Y.C."/>
            <person name="Xu Q."/>
            <person name="Chen L.J."/>
            <person name="Yoshida K."/>
            <person name="Fujiwara S."/>
            <person name="Wang Z.W."/>
            <person name="Zhang Y.Q."/>
            <person name="Mitsuda N."/>
            <person name="Wang M."/>
            <person name="Liu G.H."/>
            <person name="Pecoraro L."/>
            <person name="Huang H.X."/>
            <person name="Xiao X.J."/>
            <person name="Lin M."/>
            <person name="Wu X.Y."/>
            <person name="Wu W.L."/>
            <person name="Chen Y.Y."/>
            <person name="Chang S.B."/>
            <person name="Sakamoto S."/>
            <person name="Ohme-Takagi M."/>
            <person name="Yagi M."/>
            <person name="Zeng S.J."/>
            <person name="Shen C.Y."/>
            <person name="Yeh C.M."/>
            <person name="Luo Y.B."/>
            <person name="Tsai W.C."/>
            <person name="Van de Peer Y."/>
            <person name="Liu Z.J."/>
        </authorList>
    </citation>
    <scope>NUCLEOTIDE SEQUENCE [LARGE SCALE GENOMIC DNA]</scope>
    <source>
        <strain evidence="2">cv. Shenzhen</strain>
        <tissue evidence="1">Stem</tissue>
    </source>
</reference>
<gene>
    <name evidence="1" type="ORF">AXF42_Ash013371</name>
</gene>
<proteinExistence type="predicted"/>
<dbReference type="EMBL" id="KZ452026">
    <property type="protein sequence ID" value="PKA50282.1"/>
    <property type="molecule type" value="Genomic_DNA"/>
</dbReference>
<dbReference type="GO" id="GO:0005739">
    <property type="term" value="C:mitochondrion"/>
    <property type="evidence" value="ECO:0007669"/>
    <property type="project" value="TreeGrafter"/>
</dbReference>
<sequence length="320" mass="35366">MASQERWTGVLKVPVKTSNIGSFFKVAASLILSSSSKTLAIPTANAVFFKGDRVEGTGNPVIERLSDSRNIADLLVSKLGESVNAWVVEASTFNGPFAVYREFILIANSCGEPERYDPDGFPASSSIVSLISKSIDQVKNATMDIHSKASSSSPSSSPETILLGFSKGGTVINQIVAELAHLPGINDNKLRPQTSYKTKDGIFPASIDSFLLSISNFHYVDVGLNSHGAYLTDQIVIDKIARNAAARNSRLNFVFHGTPRQWFDRNRPWIRREKDVMRQLLQDVAQKYGSSVLELEHLYYADKHSNLQMHFEIIDIMNLI</sequence>
<keyword evidence="2" id="KW-1185">Reference proteome</keyword>
<dbReference type="AlphaFoldDB" id="A0A2I0A402"/>
<dbReference type="OrthoDB" id="419333at2759"/>
<dbReference type="Pfam" id="PF10561">
    <property type="entry name" value="C2orf69"/>
    <property type="match status" value="1"/>
</dbReference>